<dbReference type="SUPFAM" id="SSF54928">
    <property type="entry name" value="RNA-binding domain, RBD"/>
    <property type="match status" value="1"/>
</dbReference>
<dbReference type="Gene3D" id="3.30.70.330">
    <property type="match status" value="1"/>
</dbReference>
<dbReference type="EMBL" id="CAUYUJ010016078">
    <property type="protein sequence ID" value="CAK0861630.1"/>
    <property type="molecule type" value="Genomic_DNA"/>
</dbReference>
<keyword evidence="1" id="KW-0694">RNA-binding</keyword>
<keyword evidence="5" id="KW-1185">Reference proteome</keyword>
<evidence type="ECO:0000259" key="3">
    <source>
        <dbReference type="PROSITE" id="PS50102"/>
    </source>
</evidence>
<dbReference type="InterPro" id="IPR000504">
    <property type="entry name" value="RRM_dom"/>
</dbReference>
<dbReference type="Proteomes" id="UP001189429">
    <property type="component" value="Unassembled WGS sequence"/>
</dbReference>
<protein>
    <recommendedName>
        <fullName evidence="3">RRM domain-containing protein</fullName>
    </recommendedName>
</protein>
<name>A0ABN9UQG9_9DINO</name>
<dbReference type="InterPro" id="IPR012677">
    <property type="entry name" value="Nucleotide-bd_a/b_plait_sf"/>
</dbReference>
<proteinExistence type="predicted"/>
<evidence type="ECO:0000313" key="5">
    <source>
        <dbReference type="Proteomes" id="UP001189429"/>
    </source>
</evidence>
<dbReference type="InterPro" id="IPR007201">
    <property type="entry name" value="Mei2-like_Rrm_C"/>
</dbReference>
<evidence type="ECO:0000256" key="1">
    <source>
        <dbReference type="PROSITE-ProRule" id="PRU00176"/>
    </source>
</evidence>
<feature type="domain" description="RRM" evidence="3">
    <location>
        <begin position="65"/>
        <end position="154"/>
    </location>
</feature>
<dbReference type="PROSITE" id="PS50102">
    <property type="entry name" value="RRM"/>
    <property type="match status" value="1"/>
</dbReference>
<accession>A0ABN9UQG9</accession>
<organism evidence="4 5">
    <name type="scientific">Prorocentrum cordatum</name>
    <dbReference type="NCBI Taxonomy" id="2364126"/>
    <lineage>
        <taxon>Eukaryota</taxon>
        <taxon>Sar</taxon>
        <taxon>Alveolata</taxon>
        <taxon>Dinophyceae</taxon>
        <taxon>Prorocentrales</taxon>
        <taxon>Prorocentraceae</taxon>
        <taxon>Prorocentrum</taxon>
    </lineage>
</organism>
<evidence type="ECO:0000313" key="4">
    <source>
        <dbReference type="EMBL" id="CAK0861630.1"/>
    </source>
</evidence>
<reference evidence="4" key="1">
    <citation type="submission" date="2023-10" db="EMBL/GenBank/DDBJ databases">
        <authorList>
            <person name="Chen Y."/>
            <person name="Shah S."/>
            <person name="Dougan E. K."/>
            <person name="Thang M."/>
            <person name="Chan C."/>
        </authorList>
    </citation>
    <scope>NUCLEOTIDE SEQUENCE [LARGE SCALE GENOMIC DNA]</scope>
</reference>
<keyword evidence="2" id="KW-0175">Coiled coil</keyword>
<evidence type="ECO:0000256" key="2">
    <source>
        <dbReference type="SAM" id="Coils"/>
    </source>
</evidence>
<gene>
    <name evidence="4" type="ORF">PCOR1329_LOCUS50243</name>
</gene>
<comment type="caution">
    <text evidence="4">The sequence shown here is derived from an EMBL/GenBank/DDBJ whole genome shotgun (WGS) entry which is preliminary data.</text>
</comment>
<dbReference type="Pfam" id="PF04059">
    <property type="entry name" value="RRM_2"/>
    <property type="match status" value="1"/>
</dbReference>
<feature type="coiled-coil region" evidence="2">
    <location>
        <begin position="5"/>
        <end position="39"/>
    </location>
</feature>
<sequence>MRARLLAQEQLLANVQQQAQEVRRRIREHEADLAEMELRQGELVDSMQAATEEATPATSGAPAITTFMMNNIPMSATQSDLLDLIDRTGFAGRYDYAYMPTTFDTGTTKEIAFVNFATASDASRFSIWCNGSRLTGVAGAGTNGTVIEVSASATQDYSENARMWQASQLRRINNPKFHPFIAPRPAAW</sequence>
<dbReference type="InterPro" id="IPR035979">
    <property type="entry name" value="RBD_domain_sf"/>
</dbReference>